<dbReference type="Proteomes" id="UP001385389">
    <property type="component" value="Chromosome"/>
</dbReference>
<dbReference type="EMBL" id="CP146609">
    <property type="protein sequence ID" value="WWX23421.1"/>
    <property type="molecule type" value="Genomic_DNA"/>
</dbReference>
<evidence type="ECO:0000313" key="6">
    <source>
        <dbReference type="EMBL" id="WWX23421.1"/>
    </source>
</evidence>
<evidence type="ECO:0000256" key="4">
    <source>
        <dbReference type="ARBA" id="ARBA00023136"/>
    </source>
</evidence>
<feature type="domain" description="TonB C-terminal" evidence="5">
    <location>
        <begin position="83"/>
        <end position="175"/>
    </location>
</feature>
<organism evidence="6 7">
    <name type="scientific">Pseudodesulfovibrio methanolicus</name>
    <dbReference type="NCBI Taxonomy" id="3126690"/>
    <lineage>
        <taxon>Bacteria</taxon>
        <taxon>Pseudomonadati</taxon>
        <taxon>Thermodesulfobacteriota</taxon>
        <taxon>Desulfovibrionia</taxon>
        <taxon>Desulfovibrionales</taxon>
        <taxon>Desulfovibrionaceae</taxon>
    </lineage>
</organism>
<accession>A0ABZ2IY23</accession>
<dbReference type="PROSITE" id="PS52015">
    <property type="entry name" value="TONB_CTD"/>
    <property type="match status" value="1"/>
</dbReference>
<sequence>MTPRQTIWTCLVISLCLHWLLLEQHWHQAPVPSGETVVVPVNFDLSVATPGTIGLSLDQWGADEQEKTDHADAARRLRQQALKKFLAQVHSAVEHRRRPPGSDLDDLIGNVRYRFRIRPDDTFSDIVMLHSSGDPRLDAAAREAIRSASGNVKRPAILKGRSWTITITVKYQYSL</sequence>
<proteinExistence type="predicted"/>
<evidence type="ECO:0000313" key="7">
    <source>
        <dbReference type="Proteomes" id="UP001385389"/>
    </source>
</evidence>
<keyword evidence="3" id="KW-1133">Transmembrane helix</keyword>
<evidence type="ECO:0000256" key="1">
    <source>
        <dbReference type="ARBA" id="ARBA00004167"/>
    </source>
</evidence>
<dbReference type="Pfam" id="PF03544">
    <property type="entry name" value="TonB_C"/>
    <property type="match status" value="1"/>
</dbReference>
<evidence type="ECO:0000256" key="2">
    <source>
        <dbReference type="ARBA" id="ARBA00022692"/>
    </source>
</evidence>
<dbReference type="NCBIfam" id="TIGR01352">
    <property type="entry name" value="tonB_Cterm"/>
    <property type="match status" value="1"/>
</dbReference>
<dbReference type="RefSeq" id="WP_338669119.1">
    <property type="nucleotide sequence ID" value="NZ_CP146609.1"/>
</dbReference>
<comment type="subcellular location">
    <subcellularLocation>
        <location evidence="1">Membrane</location>
        <topology evidence="1">Single-pass membrane protein</topology>
    </subcellularLocation>
</comment>
<keyword evidence="2" id="KW-0812">Transmembrane</keyword>
<evidence type="ECO:0000259" key="5">
    <source>
        <dbReference type="PROSITE" id="PS52015"/>
    </source>
</evidence>
<keyword evidence="7" id="KW-1185">Reference proteome</keyword>
<evidence type="ECO:0000256" key="3">
    <source>
        <dbReference type="ARBA" id="ARBA00022989"/>
    </source>
</evidence>
<protein>
    <submittedName>
        <fullName evidence="6">TonB family protein</fullName>
    </submittedName>
</protein>
<dbReference type="SUPFAM" id="SSF74653">
    <property type="entry name" value="TolA/TonB C-terminal domain"/>
    <property type="match status" value="1"/>
</dbReference>
<gene>
    <name evidence="6" type="ORF">V8V93_04260</name>
</gene>
<dbReference type="InterPro" id="IPR006260">
    <property type="entry name" value="TonB/TolA_C"/>
</dbReference>
<keyword evidence="4" id="KW-0472">Membrane</keyword>
<dbReference type="InterPro" id="IPR037682">
    <property type="entry name" value="TonB_C"/>
</dbReference>
<name>A0ABZ2IY23_9BACT</name>
<dbReference type="Gene3D" id="3.30.1150.10">
    <property type="match status" value="1"/>
</dbReference>
<reference evidence="6 7" key="1">
    <citation type="submission" date="2024-03" db="EMBL/GenBank/DDBJ databases">
        <title>Phenotype and Genome Characterization of a Sulfate-Reducing Bacterium Pseudodesulfovibrio sp. strain 5S69, isolated from Petroleum Reservoir in Tatarstan (Russia).</title>
        <authorList>
            <person name="Bidzhieva S.K."/>
            <person name="Kadnikov V."/>
            <person name="Tourova T.P."/>
            <person name="Samigullina S.R."/>
            <person name="Sokolova D.S."/>
            <person name="Poltaraus A.B."/>
            <person name="Avtukh A.N."/>
            <person name="Tereshina V.M."/>
            <person name="Mardanov A.V."/>
            <person name="Nazina T.N."/>
        </authorList>
    </citation>
    <scope>NUCLEOTIDE SEQUENCE [LARGE SCALE GENOMIC DNA]</scope>
    <source>
        <strain evidence="6 7">5S69</strain>
    </source>
</reference>